<dbReference type="AlphaFoldDB" id="A0AA35WGF7"/>
<protein>
    <submittedName>
        <fullName evidence="2">Uncharacterized protein</fullName>
    </submittedName>
</protein>
<feature type="transmembrane region" description="Helical" evidence="1">
    <location>
        <begin position="7"/>
        <end position="28"/>
    </location>
</feature>
<reference evidence="2" key="1">
    <citation type="submission" date="2023-03" db="EMBL/GenBank/DDBJ databases">
        <authorList>
            <person name="Steffen K."/>
            <person name="Cardenas P."/>
        </authorList>
    </citation>
    <scope>NUCLEOTIDE SEQUENCE</scope>
</reference>
<comment type="caution">
    <text evidence="2">The sequence shown here is derived from an EMBL/GenBank/DDBJ whole genome shotgun (WGS) entry which is preliminary data.</text>
</comment>
<keyword evidence="1" id="KW-0812">Transmembrane</keyword>
<dbReference type="Proteomes" id="UP001174909">
    <property type="component" value="Unassembled WGS sequence"/>
</dbReference>
<organism evidence="2 3">
    <name type="scientific">Geodia barretti</name>
    <name type="common">Barrett's horny sponge</name>
    <dbReference type="NCBI Taxonomy" id="519541"/>
    <lineage>
        <taxon>Eukaryota</taxon>
        <taxon>Metazoa</taxon>
        <taxon>Porifera</taxon>
        <taxon>Demospongiae</taxon>
        <taxon>Heteroscleromorpha</taxon>
        <taxon>Tetractinellida</taxon>
        <taxon>Astrophorina</taxon>
        <taxon>Geodiidae</taxon>
        <taxon>Geodia</taxon>
    </lineage>
</organism>
<evidence type="ECO:0000313" key="2">
    <source>
        <dbReference type="EMBL" id="CAI8020528.1"/>
    </source>
</evidence>
<keyword evidence="1" id="KW-1133">Transmembrane helix</keyword>
<proteinExistence type="predicted"/>
<keyword evidence="3" id="KW-1185">Reference proteome</keyword>
<evidence type="ECO:0000313" key="3">
    <source>
        <dbReference type="Proteomes" id="UP001174909"/>
    </source>
</evidence>
<sequence length="203" mass="22367">MMAYSKYVSYLVDAILIASIIWSGIYLARNSGEPREADEDSAEETVFGGAPPLTQPQRDCDPNFVTTIPVVVSLSFSGQMRLIDPSEMESIGNALLDKLLEQCYCNVSQDCLQWTLTIDEFDFSRSDYSTCPTPRACTIDNVHPISSDGDRTDTTTAKVFLLGQNGPTDPECIFCTVQKVLEQAAKTLNLPPHIVQVFSEIPS</sequence>
<accession>A0AA35WGF7</accession>
<name>A0AA35WGF7_GEOBA</name>
<keyword evidence="1" id="KW-0472">Membrane</keyword>
<gene>
    <name evidence="2" type="ORF">GBAR_LOCUS12282</name>
</gene>
<dbReference type="EMBL" id="CASHTH010001833">
    <property type="protein sequence ID" value="CAI8020528.1"/>
    <property type="molecule type" value="Genomic_DNA"/>
</dbReference>
<evidence type="ECO:0000256" key="1">
    <source>
        <dbReference type="SAM" id="Phobius"/>
    </source>
</evidence>